<feature type="domain" description="Non-canonical purine NTP phosphatase/PRRC1" evidence="12">
    <location>
        <begin position="151"/>
        <end position="307"/>
    </location>
</feature>
<name>A0A1F7Z2Z9_9BACT</name>
<comment type="cofactor">
    <cofactor evidence="2">
        <name>Mg(2+)</name>
        <dbReference type="ChEBI" id="CHEBI:18420"/>
    </cofactor>
</comment>
<dbReference type="Pfam" id="PF01931">
    <property type="entry name" value="NTPase_I-T"/>
    <property type="match status" value="1"/>
</dbReference>
<dbReference type="GO" id="GO:0009117">
    <property type="term" value="P:nucleotide metabolic process"/>
    <property type="evidence" value="ECO:0007669"/>
    <property type="project" value="UniProtKB-KW"/>
</dbReference>
<keyword evidence="3" id="KW-0479">Metal-binding</keyword>
<dbReference type="AlphaFoldDB" id="A0A1F7Z2Z9"/>
<evidence type="ECO:0000256" key="9">
    <source>
        <dbReference type="ARBA" id="ARBA00038901"/>
    </source>
</evidence>
<proteinExistence type="predicted"/>
<evidence type="ECO:0000256" key="6">
    <source>
        <dbReference type="ARBA" id="ARBA00022842"/>
    </source>
</evidence>
<comment type="catalytic activity">
    <reaction evidence="11">
        <text>XTP + H2O = XDP + phosphate + H(+)</text>
        <dbReference type="Rhea" id="RHEA:28406"/>
        <dbReference type="ChEBI" id="CHEBI:15377"/>
        <dbReference type="ChEBI" id="CHEBI:15378"/>
        <dbReference type="ChEBI" id="CHEBI:43474"/>
        <dbReference type="ChEBI" id="CHEBI:59884"/>
        <dbReference type="ChEBI" id="CHEBI:61314"/>
        <dbReference type="EC" id="3.6.1.73"/>
    </reaction>
</comment>
<keyword evidence="8" id="KW-0464">Manganese</keyword>
<dbReference type="InterPro" id="IPR026533">
    <property type="entry name" value="NTPase/PRRC1"/>
</dbReference>
<keyword evidence="4" id="KW-0547">Nucleotide-binding</keyword>
<dbReference type="PANTHER" id="PTHR34699">
    <property type="match status" value="1"/>
</dbReference>
<evidence type="ECO:0000256" key="5">
    <source>
        <dbReference type="ARBA" id="ARBA00022801"/>
    </source>
</evidence>
<evidence type="ECO:0000259" key="12">
    <source>
        <dbReference type="Pfam" id="PF01931"/>
    </source>
</evidence>
<dbReference type="Gene3D" id="3.90.950.10">
    <property type="match status" value="1"/>
</dbReference>
<dbReference type="GO" id="GO:0006772">
    <property type="term" value="P:thiamine metabolic process"/>
    <property type="evidence" value="ECO:0007669"/>
    <property type="project" value="TreeGrafter"/>
</dbReference>
<dbReference type="InterPro" id="IPR029001">
    <property type="entry name" value="ITPase-like_fam"/>
</dbReference>
<evidence type="ECO:0000256" key="10">
    <source>
        <dbReference type="ARBA" id="ARBA00048174"/>
    </source>
</evidence>
<dbReference type="Proteomes" id="UP000177169">
    <property type="component" value="Unassembled WGS sequence"/>
</dbReference>
<keyword evidence="5" id="KW-0378">Hydrolase</keyword>
<dbReference type="InterPro" id="IPR050299">
    <property type="entry name" value="YjjX_NTPase"/>
</dbReference>
<gene>
    <name evidence="13" type="ORF">A3D01_02640</name>
</gene>
<dbReference type="SUPFAM" id="SSF52972">
    <property type="entry name" value="ITPase-like"/>
    <property type="match status" value="1"/>
</dbReference>
<dbReference type="PANTHER" id="PTHR34699:SF2">
    <property type="entry name" value="NON-CANONICAL PURINE NTP PHOSPHATASE_PRRC1 DOMAIN-CONTAINING PROTEIN"/>
    <property type="match status" value="1"/>
</dbReference>
<accession>A0A1F7Z2Z9</accession>
<comment type="cofactor">
    <cofactor evidence="1">
        <name>Mn(2+)</name>
        <dbReference type="ChEBI" id="CHEBI:29035"/>
    </cofactor>
</comment>
<protein>
    <recommendedName>
        <fullName evidence="9">inosine/xanthosine triphosphatase</fullName>
        <ecNumber evidence="9">3.6.1.73</ecNumber>
    </recommendedName>
</protein>
<evidence type="ECO:0000256" key="11">
    <source>
        <dbReference type="ARBA" id="ARBA00048781"/>
    </source>
</evidence>
<dbReference type="GO" id="GO:0046872">
    <property type="term" value="F:metal ion binding"/>
    <property type="evidence" value="ECO:0007669"/>
    <property type="project" value="UniProtKB-KW"/>
</dbReference>
<dbReference type="EMBL" id="MGGR01000013">
    <property type="protein sequence ID" value="OGM33844.1"/>
    <property type="molecule type" value="Genomic_DNA"/>
</dbReference>
<evidence type="ECO:0000256" key="3">
    <source>
        <dbReference type="ARBA" id="ARBA00022723"/>
    </source>
</evidence>
<keyword evidence="6" id="KW-0460">Magnesium</keyword>
<evidence type="ECO:0000256" key="7">
    <source>
        <dbReference type="ARBA" id="ARBA00023080"/>
    </source>
</evidence>
<comment type="catalytic activity">
    <reaction evidence="10">
        <text>ITP + H2O = IDP + phosphate + H(+)</text>
        <dbReference type="Rhea" id="RHEA:28330"/>
        <dbReference type="ChEBI" id="CHEBI:15377"/>
        <dbReference type="ChEBI" id="CHEBI:15378"/>
        <dbReference type="ChEBI" id="CHEBI:43474"/>
        <dbReference type="ChEBI" id="CHEBI:58280"/>
        <dbReference type="ChEBI" id="CHEBI:61402"/>
        <dbReference type="EC" id="3.6.1.73"/>
    </reaction>
</comment>
<sequence length="313" mass="35381">MKKIAICGSMFFYNKMVSLRAQLEALGFAVDIPTSFEEMGLIKYDRYTQEEGRKLKLEHNLIEGYYKKICASEGILVANYKKKGIEGYVGGNTLLEIGFAYVNRRDIFMVNTTPDIQYKAEIEAMKPIVVGEEIKKIKNYYRNLPKVFVSSKNQIKLDSVCFGFRKIGKTFDVNGFKTKSGVAEQPTSIEETYLGAKNRLEDLRKKVKGKKYSYLVSIESGLATLLSNHNYFGFSVCVIVNTKGLEKLSITTELEIPKSMTSLVPNPYPDLGVLVQEKYGSRIKDPYFYITKGKVSRVDLLTQSVANTASLFK</sequence>
<dbReference type="GO" id="GO:0103023">
    <property type="term" value="F:ITPase activity"/>
    <property type="evidence" value="ECO:0007669"/>
    <property type="project" value="UniProtKB-EC"/>
</dbReference>
<dbReference type="GO" id="GO:0000166">
    <property type="term" value="F:nucleotide binding"/>
    <property type="evidence" value="ECO:0007669"/>
    <property type="project" value="UniProtKB-KW"/>
</dbReference>
<evidence type="ECO:0000313" key="13">
    <source>
        <dbReference type="EMBL" id="OGM33844.1"/>
    </source>
</evidence>
<dbReference type="STRING" id="1802505.A3D01_02640"/>
<evidence type="ECO:0000256" key="8">
    <source>
        <dbReference type="ARBA" id="ARBA00023211"/>
    </source>
</evidence>
<organism evidence="13 14">
    <name type="scientific">Candidatus Woesebacteria bacterium RIFCSPHIGHO2_02_FULL_39_13</name>
    <dbReference type="NCBI Taxonomy" id="1802505"/>
    <lineage>
        <taxon>Bacteria</taxon>
        <taxon>Candidatus Woeseibacteriota</taxon>
    </lineage>
</organism>
<evidence type="ECO:0000256" key="1">
    <source>
        <dbReference type="ARBA" id="ARBA00001936"/>
    </source>
</evidence>
<evidence type="ECO:0000313" key="14">
    <source>
        <dbReference type="Proteomes" id="UP000177169"/>
    </source>
</evidence>
<evidence type="ECO:0000256" key="2">
    <source>
        <dbReference type="ARBA" id="ARBA00001946"/>
    </source>
</evidence>
<keyword evidence="7" id="KW-0546">Nucleotide metabolism</keyword>
<dbReference type="EC" id="3.6.1.73" evidence="9"/>
<reference evidence="13 14" key="1">
    <citation type="journal article" date="2016" name="Nat. Commun.">
        <title>Thousands of microbial genomes shed light on interconnected biogeochemical processes in an aquifer system.</title>
        <authorList>
            <person name="Anantharaman K."/>
            <person name="Brown C.T."/>
            <person name="Hug L.A."/>
            <person name="Sharon I."/>
            <person name="Castelle C.J."/>
            <person name="Probst A.J."/>
            <person name="Thomas B.C."/>
            <person name="Singh A."/>
            <person name="Wilkins M.J."/>
            <person name="Karaoz U."/>
            <person name="Brodie E.L."/>
            <person name="Williams K.H."/>
            <person name="Hubbard S.S."/>
            <person name="Banfield J.F."/>
        </authorList>
    </citation>
    <scope>NUCLEOTIDE SEQUENCE [LARGE SCALE GENOMIC DNA]</scope>
</reference>
<evidence type="ECO:0000256" key="4">
    <source>
        <dbReference type="ARBA" id="ARBA00022741"/>
    </source>
</evidence>
<comment type="caution">
    <text evidence="13">The sequence shown here is derived from an EMBL/GenBank/DDBJ whole genome shotgun (WGS) entry which is preliminary data.</text>
</comment>